<proteinExistence type="inferred from homology"/>
<reference evidence="5 6" key="1">
    <citation type="submission" date="2019-05" db="EMBL/GenBank/DDBJ databases">
        <authorList>
            <person name="Lee S.D."/>
        </authorList>
    </citation>
    <scope>NUCLEOTIDE SEQUENCE [LARGE SCALE GENOMIC DNA]</scope>
    <source>
        <strain evidence="5 6">GH2-6</strain>
    </source>
</reference>
<evidence type="ECO:0000313" key="5">
    <source>
        <dbReference type="EMBL" id="TNB47888.1"/>
    </source>
</evidence>
<dbReference type="AlphaFoldDB" id="A0A5C4JRC0"/>
<feature type="chain" id="PRO_5022816619" evidence="3">
    <location>
        <begin position="29"/>
        <end position="369"/>
    </location>
</feature>
<dbReference type="InterPro" id="IPR029055">
    <property type="entry name" value="Ntn_hydrolases_N"/>
</dbReference>
<evidence type="ECO:0000313" key="6">
    <source>
        <dbReference type="Proteomes" id="UP000307874"/>
    </source>
</evidence>
<reference evidence="5 6" key="2">
    <citation type="submission" date="2019-06" db="EMBL/GenBank/DDBJ databases">
        <title>Martelella lutilitoris sp. nov., isolated from a tidal mudflat.</title>
        <authorList>
            <person name="Kim Y.-J."/>
        </authorList>
    </citation>
    <scope>NUCLEOTIDE SEQUENCE [LARGE SCALE GENOMIC DNA]</scope>
    <source>
        <strain evidence="5 6">GH2-6</strain>
    </source>
</reference>
<name>A0A5C4JRC0_9HYPH</name>
<dbReference type="Proteomes" id="UP000307874">
    <property type="component" value="Unassembled WGS sequence"/>
</dbReference>
<keyword evidence="6" id="KW-1185">Reference proteome</keyword>
<sequence length="369" mass="40898">MSRKLSLGARIATCAMAASMMLGSVAEACTGITMTAKDGTVVRGRTMEFGIDIKSDVILVPRGLDRTATAPDGKKGKNWKVKYANVGTNALGMPVVIDGLNEKGLSAGIFYFMDYADYQPFTAGDESKTIAPWEVVSYILDNFATIEDVRAGIQDVVVPAVVFKQWNMVMPVHYYVADPSGNRLVIEYSDGKLNLYDDPIGTFTNQPTFPWHLVNLNNYVNLDLWNVKEKKIGDLTVPGLGEGTGLLGLPGDFTPPSRFVRAAIYSNGEFNTETGEDTVFEMFHILNNFDIPRGVVRTGREKDDHGNIIADYTQWTSANDTSSLTFYLRTYDDSAIRKVSLNEENLDAKEIKTWKLDETEQFYSLGKPE</sequence>
<dbReference type="SUPFAM" id="SSF56235">
    <property type="entry name" value="N-terminal nucleophile aminohydrolases (Ntn hydrolases)"/>
    <property type="match status" value="1"/>
</dbReference>
<dbReference type="InterPro" id="IPR052193">
    <property type="entry name" value="Peptidase_C59"/>
</dbReference>
<feature type="signal peptide" evidence="3">
    <location>
        <begin position="1"/>
        <end position="28"/>
    </location>
</feature>
<accession>A0A5C4JRC0</accession>
<keyword evidence="2 5" id="KW-0378">Hydrolase</keyword>
<comment type="caution">
    <text evidence="5">The sequence shown here is derived from an EMBL/GenBank/DDBJ whole genome shotgun (WGS) entry which is preliminary data.</text>
</comment>
<dbReference type="OrthoDB" id="9794717at2"/>
<protein>
    <submittedName>
        <fullName evidence="5">Choloylglycine hydrolase family protein</fullName>
    </submittedName>
</protein>
<dbReference type="RefSeq" id="WP_138748333.1">
    <property type="nucleotide sequence ID" value="NZ_VCLB01000005.1"/>
</dbReference>
<feature type="domain" description="Choloylglycine hydrolase/NAAA C-terminal" evidence="4">
    <location>
        <begin position="29"/>
        <end position="353"/>
    </location>
</feature>
<evidence type="ECO:0000256" key="2">
    <source>
        <dbReference type="ARBA" id="ARBA00022801"/>
    </source>
</evidence>
<evidence type="ECO:0000256" key="1">
    <source>
        <dbReference type="ARBA" id="ARBA00006625"/>
    </source>
</evidence>
<dbReference type="Pfam" id="PF02275">
    <property type="entry name" value="CBAH"/>
    <property type="match status" value="1"/>
</dbReference>
<comment type="similarity">
    <text evidence="1">Belongs to the peptidase C59 family.</text>
</comment>
<evidence type="ECO:0000256" key="3">
    <source>
        <dbReference type="SAM" id="SignalP"/>
    </source>
</evidence>
<organism evidence="5 6">
    <name type="scientific">Martelella lutilitoris</name>
    <dbReference type="NCBI Taxonomy" id="2583532"/>
    <lineage>
        <taxon>Bacteria</taxon>
        <taxon>Pseudomonadati</taxon>
        <taxon>Pseudomonadota</taxon>
        <taxon>Alphaproteobacteria</taxon>
        <taxon>Hyphomicrobiales</taxon>
        <taxon>Aurantimonadaceae</taxon>
        <taxon>Martelella</taxon>
    </lineage>
</organism>
<dbReference type="CDD" id="cd00542">
    <property type="entry name" value="Ntn_PVA"/>
    <property type="match status" value="1"/>
</dbReference>
<dbReference type="InterPro" id="IPR029132">
    <property type="entry name" value="CBAH/NAAA_C"/>
</dbReference>
<evidence type="ECO:0000259" key="4">
    <source>
        <dbReference type="Pfam" id="PF02275"/>
    </source>
</evidence>
<dbReference type="GO" id="GO:0016787">
    <property type="term" value="F:hydrolase activity"/>
    <property type="evidence" value="ECO:0007669"/>
    <property type="project" value="UniProtKB-KW"/>
</dbReference>
<keyword evidence="3" id="KW-0732">Signal</keyword>
<dbReference type="PANTHER" id="PTHR35527">
    <property type="entry name" value="CHOLOYLGLYCINE HYDROLASE"/>
    <property type="match status" value="1"/>
</dbReference>
<gene>
    <name evidence="5" type="ORF">FF124_09875</name>
</gene>
<dbReference type="PANTHER" id="PTHR35527:SF2">
    <property type="entry name" value="HYDROLASE"/>
    <property type="match status" value="1"/>
</dbReference>
<dbReference type="Gene3D" id="3.60.60.10">
    <property type="entry name" value="Penicillin V Acylase, Chain A"/>
    <property type="match status" value="1"/>
</dbReference>
<dbReference type="EMBL" id="VCLB01000005">
    <property type="protein sequence ID" value="TNB47888.1"/>
    <property type="molecule type" value="Genomic_DNA"/>
</dbReference>